<dbReference type="AlphaFoldDB" id="A0A4P6YW83"/>
<gene>
    <name evidence="2" type="ORF">EQG49_12135</name>
</gene>
<dbReference type="Pfam" id="PF00126">
    <property type="entry name" value="HTH_1"/>
    <property type="match status" value="1"/>
</dbReference>
<protein>
    <submittedName>
        <fullName evidence="2">LysR family transcriptional regulator</fullName>
    </submittedName>
</protein>
<dbReference type="EMBL" id="CP037940">
    <property type="protein sequence ID" value="QBO37149.1"/>
    <property type="molecule type" value="Genomic_DNA"/>
</dbReference>
<name>A0A4P6YW83_9LACO</name>
<dbReference type="PANTHER" id="PTHR30419">
    <property type="entry name" value="HTH-TYPE TRANSCRIPTIONAL REGULATOR YBHD"/>
    <property type="match status" value="1"/>
</dbReference>
<dbReference type="InterPro" id="IPR000847">
    <property type="entry name" value="LysR_HTH_N"/>
</dbReference>
<dbReference type="InterPro" id="IPR036388">
    <property type="entry name" value="WH-like_DNA-bd_sf"/>
</dbReference>
<evidence type="ECO:0000259" key="1">
    <source>
        <dbReference type="PROSITE" id="PS50931"/>
    </source>
</evidence>
<dbReference type="KEGG" id="wei:EQG49_12135"/>
<dbReference type="SUPFAM" id="SSF46785">
    <property type="entry name" value="Winged helix' DNA-binding domain"/>
    <property type="match status" value="1"/>
</dbReference>
<proteinExistence type="predicted"/>
<dbReference type="InterPro" id="IPR036390">
    <property type="entry name" value="WH_DNA-bd_sf"/>
</dbReference>
<dbReference type="PANTHER" id="PTHR30419:SF8">
    <property type="entry name" value="NITROGEN ASSIMILATION TRANSCRIPTIONAL ACTIVATOR-RELATED"/>
    <property type="match status" value="1"/>
</dbReference>
<dbReference type="PROSITE" id="PS50931">
    <property type="entry name" value="HTH_LYSR"/>
    <property type="match status" value="1"/>
</dbReference>
<sequence>MKSKDICRGIYYFKEVNMDKTEHMQSFDIRLLYIFSTVAELKSVSRTAEILNLSQPTITKSIHQLEIFLNMSLFTRNKGMMLTAAGQRAYEHSQYVLKSFETFGQIRSKDI</sequence>
<dbReference type="GO" id="GO:0005829">
    <property type="term" value="C:cytosol"/>
    <property type="evidence" value="ECO:0007669"/>
    <property type="project" value="TreeGrafter"/>
</dbReference>
<accession>A0A4P6YW83</accession>
<keyword evidence="3" id="KW-1185">Reference proteome</keyword>
<reference evidence="3" key="1">
    <citation type="submission" date="2019-03" db="EMBL/GenBank/DDBJ databases">
        <title>Weissella sp. 26KH-42 Genome sequencing.</title>
        <authorList>
            <person name="Heo J."/>
            <person name="Kim S.-J."/>
            <person name="Kim J.-S."/>
            <person name="Hong S.-B."/>
            <person name="Kwon S.-W."/>
        </authorList>
    </citation>
    <scope>NUCLEOTIDE SEQUENCE [LARGE SCALE GENOMIC DNA]</scope>
    <source>
        <strain evidence="3">26KH-42</strain>
    </source>
</reference>
<dbReference type="OrthoDB" id="9803735at2"/>
<dbReference type="Gene3D" id="1.10.10.10">
    <property type="entry name" value="Winged helix-like DNA-binding domain superfamily/Winged helix DNA-binding domain"/>
    <property type="match status" value="1"/>
</dbReference>
<evidence type="ECO:0000313" key="2">
    <source>
        <dbReference type="EMBL" id="QBO37149.1"/>
    </source>
</evidence>
<dbReference type="Proteomes" id="UP000292886">
    <property type="component" value="Chromosome"/>
</dbReference>
<organism evidence="2 3">
    <name type="scientific">Periweissella cryptocerci</name>
    <dbReference type="NCBI Taxonomy" id="2506420"/>
    <lineage>
        <taxon>Bacteria</taxon>
        <taxon>Bacillati</taxon>
        <taxon>Bacillota</taxon>
        <taxon>Bacilli</taxon>
        <taxon>Lactobacillales</taxon>
        <taxon>Lactobacillaceae</taxon>
        <taxon>Periweissella</taxon>
    </lineage>
</organism>
<evidence type="ECO:0000313" key="3">
    <source>
        <dbReference type="Proteomes" id="UP000292886"/>
    </source>
</evidence>
<dbReference type="GO" id="GO:0003700">
    <property type="term" value="F:DNA-binding transcription factor activity"/>
    <property type="evidence" value="ECO:0007669"/>
    <property type="project" value="InterPro"/>
</dbReference>
<dbReference type="PRINTS" id="PR00039">
    <property type="entry name" value="HTHLYSR"/>
</dbReference>
<feature type="domain" description="HTH lysR-type" evidence="1">
    <location>
        <begin position="27"/>
        <end position="83"/>
    </location>
</feature>
<dbReference type="InterPro" id="IPR050950">
    <property type="entry name" value="HTH-type_LysR_regulators"/>
</dbReference>